<dbReference type="AlphaFoldDB" id="A0A383BL33"/>
<dbReference type="InterPro" id="IPR027417">
    <property type="entry name" value="P-loop_NTPase"/>
</dbReference>
<gene>
    <name evidence="1" type="ORF">METZ01_LOCUS473443</name>
</gene>
<dbReference type="SUPFAM" id="SSF52540">
    <property type="entry name" value="P-loop containing nucleoside triphosphate hydrolases"/>
    <property type="match status" value="1"/>
</dbReference>
<accession>A0A383BL33</accession>
<evidence type="ECO:0008006" key="2">
    <source>
        <dbReference type="Google" id="ProtNLM"/>
    </source>
</evidence>
<evidence type="ECO:0000313" key="1">
    <source>
        <dbReference type="EMBL" id="SVE20589.1"/>
    </source>
</evidence>
<dbReference type="Gene3D" id="3.40.50.300">
    <property type="entry name" value="P-loop containing nucleotide triphosphate hydrolases"/>
    <property type="match status" value="1"/>
</dbReference>
<organism evidence="1">
    <name type="scientific">marine metagenome</name>
    <dbReference type="NCBI Taxonomy" id="408172"/>
    <lineage>
        <taxon>unclassified sequences</taxon>
        <taxon>metagenomes</taxon>
        <taxon>ecological metagenomes</taxon>
    </lineage>
</organism>
<name>A0A383BL33_9ZZZZ</name>
<dbReference type="EMBL" id="UINC01201308">
    <property type="protein sequence ID" value="SVE20589.1"/>
    <property type="molecule type" value="Genomic_DNA"/>
</dbReference>
<feature type="non-terminal residue" evidence="1">
    <location>
        <position position="44"/>
    </location>
</feature>
<proteinExistence type="predicted"/>
<reference evidence="1" key="1">
    <citation type="submission" date="2018-05" db="EMBL/GenBank/DDBJ databases">
        <authorList>
            <person name="Lanie J.A."/>
            <person name="Ng W.-L."/>
            <person name="Kazmierczak K.M."/>
            <person name="Andrzejewski T.M."/>
            <person name="Davidsen T.M."/>
            <person name="Wayne K.J."/>
            <person name="Tettelin H."/>
            <person name="Glass J.I."/>
            <person name="Rusch D."/>
            <person name="Podicherti R."/>
            <person name="Tsui H.-C.T."/>
            <person name="Winkler M.E."/>
        </authorList>
    </citation>
    <scope>NUCLEOTIDE SEQUENCE</scope>
</reference>
<protein>
    <recommendedName>
        <fullName evidence="2">ABC transporter domain-containing protein</fullName>
    </recommendedName>
</protein>
<sequence length="44" mass="5016">MEINKEKIIVIKNLNVKYGLKQQPIIKNFNLEIKSGDHLAIIGP</sequence>